<keyword evidence="1" id="KW-0732">Signal</keyword>
<name>A0A2K8MMN7_9SPHN</name>
<keyword evidence="4" id="KW-1185">Reference proteome</keyword>
<dbReference type="AlphaFoldDB" id="A0A2K8MMN7"/>
<feature type="chain" id="PRO_5014888092" description="Alginate export domain-containing protein" evidence="1">
    <location>
        <begin position="30"/>
        <end position="450"/>
    </location>
</feature>
<dbReference type="RefSeq" id="WP_100283692.1">
    <property type="nucleotide sequence ID" value="NZ_CP024923.1"/>
</dbReference>
<dbReference type="SUPFAM" id="SSF56935">
    <property type="entry name" value="Porins"/>
    <property type="match status" value="1"/>
</dbReference>
<protein>
    <recommendedName>
        <fullName evidence="2">Alginate export domain-containing protein</fullName>
    </recommendedName>
</protein>
<accession>A0A2K8MMN7</accession>
<dbReference type="Gene3D" id="2.40.160.100">
    <property type="match status" value="1"/>
</dbReference>
<reference evidence="3 4" key="1">
    <citation type="submission" date="2017-11" db="EMBL/GenBank/DDBJ databases">
        <title>Complete genome sequence of Sphingomonas sp. Strain Cra20, a psychrotolerant potential plant growth promoting rhizobacteria.</title>
        <authorList>
            <person name="Luo Y."/>
        </authorList>
    </citation>
    <scope>NUCLEOTIDE SEQUENCE [LARGE SCALE GENOMIC DNA]</scope>
    <source>
        <strain evidence="3 4">Cra20</strain>
    </source>
</reference>
<evidence type="ECO:0000256" key="1">
    <source>
        <dbReference type="SAM" id="SignalP"/>
    </source>
</evidence>
<dbReference type="Proteomes" id="UP000229081">
    <property type="component" value="Chromosome"/>
</dbReference>
<dbReference type="InterPro" id="IPR025388">
    <property type="entry name" value="Alginate_export_dom"/>
</dbReference>
<feature type="signal peptide" evidence="1">
    <location>
        <begin position="1"/>
        <end position="29"/>
    </location>
</feature>
<dbReference type="Pfam" id="PF13372">
    <property type="entry name" value="Alginate_exp"/>
    <property type="match status" value="1"/>
</dbReference>
<gene>
    <name evidence="3" type="ORF">CVN68_19655</name>
</gene>
<dbReference type="EMBL" id="CP024923">
    <property type="protein sequence ID" value="ATY33896.1"/>
    <property type="molecule type" value="Genomic_DNA"/>
</dbReference>
<feature type="domain" description="Alginate export" evidence="2">
    <location>
        <begin position="32"/>
        <end position="431"/>
    </location>
</feature>
<organism evidence="3 4">
    <name type="scientific">Sphingomonas psychrotolerans</name>
    <dbReference type="NCBI Taxonomy" id="1327635"/>
    <lineage>
        <taxon>Bacteria</taxon>
        <taxon>Pseudomonadati</taxon>
        <taxon>Pseudomonadota</taxon>
        <taxon>Alphaproteobacteria</taxon>
        <taxon>Sphingomonadales</taxon>
        <taxon>Sphingomonadaceae</taxon>
        <taxon>Sphingomonas</taxon>
    </lineage>
</organism>
<proteinExistence type="predicted"/>
<evidence type="ECO:0000259" key="2">
    <source>
        <dbReference type="Pfam" id="PF13372"/>
    </source>
</evidence>
<evidence type="ECO:0000313" key="3">
    <source>
        <dbReference type="EMBL" id="ATY33896.1"/>
    </source>
</evidence>
<dbReference type="InterPro" id="IPR053728">
    <property type="entry name" value="Alginate_Permeability_Chnl"/>
</dbReference>
<sequence length="450" mass="48626">MPVNPVAPARFALLCVALGASGIAAPAAAQDLSLSGTARLRYEAIDGQARAGFNTADDLVNLRTILLAEYKHGPVRLVAELWDSRVYGGDDGTPITTSEVNTAELVQAFVEFRAKDPLGAGSNFSLQAGRFLLNLGSRRLVAADDYRNTTNGYTGLRADLGWQGGWKASLVYTLPQQRRPDAPADLRDNKVAPDREGFDLVLWGGLVSRARTIGPATLEASFFHLAERDRPGRPTRDRSLNTASLRLIGDPAPGRADFEIEGIVQRGRVSTGLSASAPRQQVAAWFAHAEAGYTFASGWKPRIAIEYDHASGDRPGGHNTRFDTLFGMRRADLGPSGLYNAFGRANFISPGLRIEATPDKNTDWMTTLRPIWLAAAEDSFSTTGVRDPAGRSGSFAGTQIDARLRHQLTKALKLELDAVLLAKGRFLRDAPNPPPGKWTKYASVNLTAAF</sequence>
<dbReference type="OrthoDB" id="7439590at2"/>
<evidence type="ECO:0000313" key="4">
    <source>
        <dbReference type="Proteomes" id="UP000229081"/>
    </source>
</evidence>
<dbReference type="KEGG" id="sphc:CVN68_19655"/>